<feature type="domain" description="Autotransporter" evidence="1">
    <location>
        <begin position="435"/>
        <end position="574"/>
    </location>
</feature>
<sequence>MTAANISLSGATGTGGAFKIGDTVTASWDDTASGDNNGDIASLSVDFTEFGGGAVAATNSGGTWTATYTITSGSIDLTNRNVSITAIDTAGNSSNQTGTNNAVADNIAPTVVDADIAVSGGTGPSGAFKVGDTVTVEWTANNTDTIDTVEVDFSAFGGPAAATATESGGVWTATYVLTAGSLSSSSLQVSVTAYDDAANPVSTTKATLYAANTVSPTVVVAGPTEIVTEQFTVNITFSEAVSSDLIASELRIENGTVASVAAVSGSSTQFTAAIDPVLGNSVLVQVLAGAVTNTAGGNPNTASNEFTVFAGSVATAFDEYREEIQQVLVDEAERSLRSALSSNQRMTQDARQRFIADQREREACAEEDAAAAETSSCETGTVSRNNVPFDVDGSFEISGGTLSTRGNFFEQTGNYEGTYRRLFFGDFDIQHDADTDSTTATLTARVAWEHLLSEQTMLGYFVGGELARSTLNGTFDGDQDRFGVTAGGYAVHQLAEQVYLDGFLTFGAGRNDLEMANDVLALTSDYTTRTATAGAALSGVYEYEQYEFHPELAFSYGKTWIGNVEFTGRAYGLVDDTLSLDAGSVSIANLTLRPEVIWALDADTVAESKSQFSFAPRLICESRHTVRRTDDCGGGGEIGLSSQSDDGLSHAEFRVIMDRVGGSTRSSYAFNLEHRF</sequence>
<dbReference type="Pfam" id="PF03797">
    <property type="entry name" value="Autotransporter"/>
    <property type="match status" value="1"/>
</dbReference>
<dbReference type="SUPFAM" id="SSF103515">
    <property type="entry name" value="Autotransporter"/>
    <property type="match status" value="1"/>
</dbReference>
<dbReference type="InterPro" id="IPR044048">
    <property type="entry name" value="Big_12"/>
</dbReference>
<evidence type="ECO:0000259" key="1">
    <source>
        <dbReference type="Pfam" id="PF03797"/>
    </source>
</evidence>
<protein>
    <recommendedName>
        <fullName evidence="5">Autotransporter domain-containing protein</fullName>
    </recommendedName>
</protein>
<gene>
    <name evidence="3" type="ORF">DFK10_15845</name>
</gene>
<dbReference type="Pfam" id="PF19078">
    <property type="entry name" value="Big_12"/>
    <property type="match status" value="1"/>
</dbReference>
<organism evidence="3 4">
    <name type="scientific">Salibaculum griseiflavum</name>
    <dbReference type="NCBI Taxonomy" id="1914409"/>
    <lineage>
        <taxon>Bacteria</taxon>
        <taxon>Pseudomonadati</taxon>
        <taxon>Pseudomonadota</taxon>
        <taxon>Alphaproteobacteria</taxon>
        <taxon>Rhodobacterales</taxon>
        <taxon>Roseobacteraceae</taxon>
        <taxon>Salibaculum</taxon>
    </lineage>
</organism>
<name>A0A2V1P1R8_9RHOB</name>
<dbReference type="AlphaFoldDB" id="A0A2V1P1R8"/>
<proteinExistence type="predicted"/>
<evidence type="ECO:0000313" key="3">
    <source>
        <dbReference type="EMBL" id="PWG15638.1"/>
    </source>
</evidence>
<accession>A0A2V1P1R8</accession>
<evidence type="ECO:0000313" key="4">
    <source>
        <dbReference type="Proteomes" id="UP000245293"/>
    </source>
</evidence>
<keyword evidence="4" id="KW-1185">Reference proteome</keyword>
<evidence type="ECO:0000259" key="2">
    <source>
        <dbReference type="Pfam" id="PF19078"/>
    </source>
</evidence>
<reference evidence="4" key="1">
    <citation type="submission" date="2018-05" db="EMBL/GenBank/DDBJ databases">
        <authorList>
            <person name="Du Z."/>
            <person name="Wang X."/>
        </authorList>
    </citation>
    <scope>NUCLEOTIDE SEQUENCE [LARGE SCALE GENOMIC DNA]</scope>
    <source>
        <strain evidence="4">WDS4C29</strain>
    </source>
</reference>
<dbReference type="InterPro" id="IPR005546">
    <property type="entry name" value="Autotransporte_beta"/>
</dbReference>
<dbReference type="EMBL" id="QETF01000029">
    <property type="protein sequence ID" value="PWG15638.1"/>
    <property type="molecule type" value="Genomic_DNA"/>
</dbReference>
<comment type="caution">
    <text evidence="3">The sequence shown here is derived from an EMBL/GenBank/DDBJ whole genome shotgun (WGS) entry which is preliminary data.</text>
</comment>
<feature type="domain" description="Bacterial Ig-like" evidence="2">
    <location>
        <begin position="214"/>
        <end position="305"/>
    </location>
</feature>
<dbReference type="Proteomes" id="UP000245293">
    <property type="component" value="Unassembled WGS sequence"/>
</dbReference>
<dbReference type="InterPro" id="IPR036709">
    <property type="entry name" value="Autotransporte_beta_dom_sf"/>
</dbReference>
<evidence type="ECO:0008006" key="5">
    <source>
        <dbReference type="Google" id="ProtNLM"/>
    </source>
</evidence>